<accession>A0A6J6BWU1</accession>
<sequence length="67" mass="7230">MFHPEKFDPDFVIVPTDARVVVAALPFAVVVVGELAPDPPLTLYVIVEFHCAYSVISLVGVYVALTA</sequence>
<feature type="transmembrane region" description="Helical" evidence="1">
    <location>
        <begin position="43"/>
        <end position="65"/>
    </location>
</feature>
<organism evidence="2">
    <name type="scientific">freshwater metagenome</name>
    <dbReference type="NCBI Taxonomy" id="449393"/>
    <lineage>
        <taxon>unclassified sequences</taxon>
        <taxon>metagenomes</taxon>
        <taxon>ecological metagenomes</taxon>
    </lineage>
</organism>
<keyword evidence="1" id="KW-0812">Transmembrane</keyword>
<gene>
    <name evidence="2" type="ORF">UFOPK1410_00787</name>
</gene>
<dbReference type="EMBL" id="CAEZSH010000099">
    <property type="protein sequence ID" value="CAB4542719.1"/>
    <property type="molecule type" value="Genomic_DNA"/>
</dbReference>
<name>A0A6J6BWU1_9ZZZZ</name>
<evidence type="ECO:0000313" key="2">
    <source>
        <dbReference type="EMBL" id="CAB4542719.1"/>
    </source>
</evidence>
<proteinExistence type="predicted"/>
<protein>
    <submittedName>
        <fullName evidence="2">Unannotated protein</fullName>
    </submittedName>
</protein>
<keyword evidence="1" id="KW-0472">Membrane</keyword>
<reference evidence="2" key="1">
    <citation type="submission" date="2020-05" db="EMBL/GenBank/DDBJ databases">
        <authorList>
            <person name="Chiriac C."/>
            <person name="Salcher M."/>
            <person name="Ghai R."/>
            <person name="Kavagutti S V."/>
        </authorList>
    </citation>
    <scope>NUCLEOTIDE SEQUENCE</scope>
</reference>
<dbReference type="AlphaFoldDB" id="A0A6J6BWU1"/>
<keyword evidence="1" id="KW-1133">Transmembrane helix</keyword>
<evidence type="ECO:0000256" key="1">
    <source>
        <dbReference type="SAM" id="Phobius"/>
    </source>
</evidence>